<evidence type="ECO:0000256" key="8">
    <source>
        <dbReference type="ARBA" id="ARBA00023328"/>
    </source>
</evidence>
<comment type="similarity">
    <text evidence="2">Belongs to the NUF2 family.</text>
</comment>
<dbReference type="Gene3D" id="1.10.418.60">
    <property type="entry name" value="Ncd80 complex, Nuf2 subunit"/>
    <property type="match status" value="1"/>
</dbReference>
<evidence type="ECO:0000256" key="3">
    <source>
        <dbReference type="ARBA" id="ARBA00022454"/>
    </source>
</evidence>
<name>A0A1Q3F236_CULTA</name>
<feature type="domain" description="Kinetochore protein Nuf2 N-terminal" evidence="10">
    <location>
        <begin position="6"/>
        <end position="113"/>
    </location>
</feature>
<evidence type="ECO:0000256" key="6">
    <source>
        <dbReference type="ARBA" id="ARBA00023054"/>
    </source>
</evidence>
<sequence>MGNETLVENWNSIIPHKIKASELEHPTESFVFRCLLSFFRMMKYDMLEFENMYNESKDSTFQKRTQLVAHINHFYQLCVGSKQHTFFYVDLIKPSPKKTIHVLNHLLNYLFYVNMVRDDTIERATACTAKYQELTAKMNQKQREIEDRKIKMNNIEQNINKMADQVPQLERKNEKLREQKKELQEKLAAIRAADAEFVEKAIKLKADFATMREQRVEDDEAAALIQKNEELEMEIAECERQEKTLQQTNSEYATFISKIKPCILAAERILQNPLDNALKSLKNELDMLQLNCHKLEVDHANKKTVLEALQKNCEAIRKYVDEKSKELATCQKQKRKTERQTISDLGEKQLQLDELNEQNELYTGQINVLRDEIRLILQMADDAMRFLMRDGVTNKAAGGGGGGLGRKFK</sequence>
<evidence type="ECO:0000256" key="2">
    <source>
        <dbReference type="ARBA" id="ARBA00005498"/>
    </source>
</evidence>
<reference evidence="11" key="1">
    <citation type="submission" date="2017-01" db="EMBL/GenBank/DDBJ databases">
        <title>A deep insight into the sialotranscriptome of adult male and female Cluex tarsalis mosquitoes.</title>
        <authorList>
            <person name="Ribeiro J.M."/>
            <person name="Moreira F."/>
            <person name="Bernard K.A."/>
            <person name="Calvo E."/>
        </authorList>
    </citation>
    <scope>NUCLEOTIDE SEQUENCE</scope>
    <source>
        <strain evidence="11">Kern County</strain>
        <tissue evidence="11">Salivary glands</tissue>
    </source>
</reference>
<evidence type="ECO:0000256" key="5">
    <source>
        <dbReference type="ARBA" id="ARBA00022776"/>
    </source>
</evidence>
<protein>
    <submittedName>
        <fullName evidence="11">Putative sarcolemmal associated protein</fullName>
    </submittedName>
</protein>
<dbReference type="EMBL" id="GFDL01013446">
    <property type="protein sequence ID" value="JAV21599.1"/>
    <property type="molecule type" value="Transcribed_RNA"/>
</dbReference>
<keyword evidence="3" id="KW-0158">Chromosome</keyword>
<keyword evidence="5" id="KW-0498">Mitosis</keyword>
<feature type="coiled-coil region" evidence="9">
    <location>
        <begin position="124"/>
        <end position="196"/>
    </location>
</feature>
<dbReference type="InterPro" id="IPR005549">
    <property type="entry name" value="Kinetochore_Nuf2_N"/>
</dbReference>
<comment type="subcellular location">
    <subcellularLocation>
        <location evidence="1">Chromosome</location>
        <location evidence="1">Centromere</location>
    </subcellularLocation>
</comment>
<evidence type="ECO:0000256" key="4">
    <source>
        <dbReference type="ARBA" id="ARBA00022618"/>
    </source>
</evidence>
<organism evidence="11">
    <name type="scientific">Culex tarsalis</name>
    <name type="common">Encephalitis mosquito</name>
    <dbReference type="NCBI Taxonomy" id="7177"/>
    <lineage>
        <taxon>Eukaryota</taxon>
        <taxon>Metazoa</taxon>
        <taxon>Ecdysozoa</taxon>
        <taxon>Arthropoda</taxon>
        <taxon>Hexapoda</taxon>
        <taxon>Insecta</taxon>
        <taxon>Pterygota</taxon>
        <taxon>Neoptera</taxon>
        <taxon>Endopterygota</taxon>
        <taxon>Diptera</taxon>
        <taxon>Nematocera</taxon>
        <taxon>Culicoidea</taxon>
        <taxon>Culicidae</taxon>
        <taxon>Culicinae</taxon>
        <taxon>Culicini</taxon>
        <taxon>Culex</taxon>
        <taxon>Culex</taxon>
    </lineage>
</organism>
<keyword evidence="8" id="KW-0137">Centromere</keyword>
<proteinExistence type="inferred from homology"/>
<accession>A0A1Q3F236</accession>
<evidence type="ECO:0000313" key="11">
    <source>
        <dbReference type="EMBL" id="JAV21599.1"/>
    </source>
</evidence>
<keyword evidence="6 9" id="KW-0175">Coiled coil</keyword>
<feature type="coiled-coil region" evidence="9">
    <location>
        <begin position="278"/>
        <end position="372"/>
    </location>
</feature>
<dbReference type="InterPro" id="IPR038275">
    <property type="entry name" value="Nuf2_N_sf"/>
</dbReference>
<dbReference type="AlphaFoldDB" id="A0A1Q3F236"/>
<keyword evidence="7" id="KW-0131">Cell cycle</keyword>
<dbReference type="GO" id="GO:0031262">
    <property type="term" value="C:Ndc80 complex"/>
    <property type="evidence" value="ECO:0007669"/>
    <property type="project" value="InterPro"/>
</dbReference>
<evidence type="ECO:0000256" key="1">
    <source>
        <dbReference type="ARBA" id="ARBA00004584"/>
    </source>
</evidence>
<evidence type="ECO:0000256" key="7">
    <source>
        <dbReference type="ARBA" id="ARBA00023306"/>
    </source>
</evidence>
<evidence type="ECO:0000256" key="9">
    <source>
        <dbReference type="SAM" id="Coils"/>
    </source>
</evidence>
<dbReference type="Pfam" id="PF03800">
    <property type="entry name" value="Nuf2"/>
    <property type="match status" value="1"/>
</dbReference>
<evidence type="ECO:0000259" key="10">
    <source>
        <dbReference type="Pfam" id="PF03800"/>
    </source>
</evidence>
<keyword evidence="4" id="KW-0132">Cell division</keyword>
<feature type="coiled-coil region" evidence="9">
    <location>
        <begin position="221"/>
        <end position="251"/>
    </location>
</feature>
<dbReference type="GO" id="GO:0051301">
    <property type="term" value="P:cell division"/>
    <property type="evidence" value="ECO:0007669"/>
    <property type="project" value="UniProtKB-KW"/>
</dbReference>